<dbReference type="Proteomes" id="UP000041314">
    <property type="component" value="Unassembled WGS sequence"/>
</dbReference>
<proteinExistence type="predicted"/>
<evidence type="ECO:0000313" key="2">
    <source>
        <dbReference type="EMBL" id="CNU73564.1"/>
    </source>
</evidence>
<evidence type="ECO:0000313" key="4">
    <source>
        <dbReference type="Proteomes" id="UP000041314"/>
    </source>
</evidence>
<sequence length="62" mass="6940">MGLHQHPVIIAGLELIQSVAQVVNNLIFNSRQGIYLLLLVLHLARTLQILCCIALIRLNLIE</sequence>
<keyword evidence="1" id="KW-0812">Transmembrane</keyword>
<reference evidence="4 5" key="1">
    <citation type="submission" date="2015-03" db="EMBL/GenBank/DDBJ databases">
        <authorList>
            <consortium name="Pathogen Informatics"/>
        </authorList>
    </citation>
    <scope>NUCLEOTIDE SEQUENCE [LARGE SCALE GENOMIC DNA]</scope>
    <source>
        <strain evidence="2 4">A1104</strain>
        <strain evidence="3 5">D4891</strain>
    </source>
</reference>
<dbReference type="EMBL" id="CQPA01000033">
    <property type="protein sequence ID" value="CNU73564.1"/>
    <property type="molecule type" value="Genomic_DNA"/>
</dbReference>
<dbReference type="EMBL" id="CQPD01000070">
    <property type="protein sequence ID" value="CNV18635.1"/>
    <property type="molecule type" value="Genomic_DNA"/>
</dbReference>
<protein>
    <submittedName>
        <fullName evidence="2">Uncharacterized protein</fullName>
    </submittedName>
</protein>
<keyword evidence="1" id="KW-1133">Transmembrane helix</keyword>
<name>A0A655DL22_SALET</name>
<dbReference type="Proteomes" id="UP000042394">
    <property type="component" value="Unassembled WGS sequence"/>
</dbReference>
<evidence type="ECO:0000313" key="5">
    <source>
        <dbReference type="Proteomes" id="UP000042394"/>
    </source>
</evidence>
<gene>
    <name evidence="2" type="ORF">ERS008198_03439</name>
    <name evidence="3" type="ORF">ERS008207_04535</name>
</gene>
<accession>A0A655DL22</accession>
<evidence type="ECO:0000313" key="3">
    <source>
        <dbReference type="EMBL" id="CNV18635.1"/>
    </source>
</evidence>
<evidence type="ECO:0000256" key="1">
    <source>
        <dbReference type="SAM" id="Phobius"/>
    </source>
</evidence>
<dbReference type="AlphaFoldDB" id="A0A655DL22"/>
<organism evidence="2 4">
    <name type="scientific">Salmonella enterica subsp. enterica serovar Bovismorbificans</name>
    <dbReference type="NCBI Taxonomy" id="58097"/>
    <lineage>
        <taxon>Bacteria</taxon>
        <taxon>Pseudomonadati</taxon>
        <taxon>Pseudomonadota</taxon>
        <taxon>Gammaproteobacteria</taxon>
        <taxon>Enterobacterales</taxon>
        <taxon>Enterobacteriaceae</taxon>
        <taxon>Salmonella</taxon>
    </lineage>
</organism>
<feature type="transmembrane region" description="Helical" evidence="1">
    <location>
        <begin position="34"/>
        <end position="56"/>
    </location>
</feature>
<keyword evidence="1" id="KW-0472">Membrane</keyword>